<keyword evidence="1" id="KW-0812">Transmembrane</keyword>
<dbReference type="EMBL" id="CP003199">
    <property type="protein sequence ID" value="AEW45285.1"/>
    <property type="molecule type" value="Genomic_DNA"/>
</dbReference>
<protein>
    <submittedName>
        <fullName evidence="2">Uncharacterized protein</fullName>
    </submittedName>
</protein>
<reference evidence="2 3" key="1">
    <citation type="journal article" date="2012" name="J. Bacteriol.">
        <title>Complete genome sequence of Mycoplasma haemocanis strain Illinois.</title>
        <authorList>
            <person name="do Nascimento N.C."/>
            <person name="Guimaraes A.M."/>
            <person name="Santos A.P."/>
            <person name="Sanmiguel P.J."/>
            <person name="Messick J.B."/>
        </authorList>
    </citation>
    <scope>NUCLEOTIDE SEQUENCE [LARGE SCALE GENOMIC DNA]</scope>
    <source>
        <strain evidence="2 3">Illinois</strain>
    </source>
</reference>
<proteinExistence type="predicted"/>
<evidence type="ECO:0000313" key="3">
    <source>
        <dbReference type="Proteomes" id="UP000009135"/>
    </source>
</evidence>
<dbReference type="STRING" id="1111676.MHC_02095"/>
<keyword evidence="3" id="KW-1185">Reference proteome</keyword>
<sequence length="219" mass="24695">MEGATIAKIAVISAGSLGVGAGGFYYSGILTPQKSSIKDLISKNKATKMILQEESDRWSKAWTKYKEANKDNDRDSWGLEGWKKTDNDGLSSVFKDKCLKESKVKISNENDPRYKNFVQWCTRTTEIQDQLIEEGYSPIPQSGQDEKWKANFDEYKKTENTKKIHSVSLDTGDSKDNTSHLNKLKNGCKSALEAPFNDQNYLNSLEGVKRWCTTKNSTV</sequence>
<keyword evidence="1" id="KW-1133">Transmembrane helix</keyword>
<evidence type="ECO:0000256" key="1">
    <source>
        <dbReference type="SAM" id="Phobius"/>
    </source>
</evidence>
<organism evidence="2 3">
    <name type="scientific">Mycoplasma haemocanis (strain Illinois)</name>
    <dbReference type="NCBI Taxonomy" id="1111676"/>
    <lineage>
        <taxon>Bacteria</taxon>
        <taxon>Bacillati</taxon>
        <taxon>Mycoplasmatota</taxon>
        <taxon>Mollicutes</taxon>
        <taxon>Mycoplasmataceae</taxon>
        <taxon>Mycoplasma</taxon>
    </lineage>
</organism>
<dbReference type="Proteomes" id="UP000009135">
    <property type="component" value="Chromosome"/>
</dbReference>
<accession>H6N6L3</accession>
<keyword evidence="1" id="KW-0472">Membrane</keyword>
<dbReference type="OrthoDB" id="9823195at2"/>
<gene>
    <name evidence="2" type="ordered locus">MHC_02095</name>
</gene>
<feature type="transmembrane region" description="Helical" evidence="1">
    <location>
        <begin position="6"/>
        <end position="26"/>
    </location>
</feature>
<name>H6N6L3_MYCHN</name>
<evidence type="ECO:0000313" key="2">
    <source>
        <dbReference type="EMBL" id="AEW45285.1"/>
    </source>
</evidence>
<dbReference type="HOGENOM" id="CLU_098620_1_0_14"/>
<dbReference type="AlphaFoldDB" id="H6N6L3"/>
<dbReference type="KEGG" id="mhe:MHC_02095"/>